<dbReference type="SUPFAM" id="SSF90229">
    <property type="entry name" value="CCCH zinc finger"/>
    <property type="match status" value="1"/>
</dbReference>
<dbReference type="InterPro" id="IPR039971">
    <property type="entry name" value="CWC24-like"/>
</dbReference>
<dbReference type="OrthoDB" id="25761at2759"/>
<dbReference type="PROSITE" id="PS50089">
    <property type="entry name" value="ZF_RING_2"/>
    <property type="match status" value="1"/>
</dbReference>
<feature type="domain" description="C3H1-type" evidence="7">
    <location>
        <begin position="113"/>
        <end position="141"/>
    </location>
</feature>
<dbReference type="Proteomes" id="UP000012073">
    <property type="component" value="Unassembled WGS sequence"/>
</dbReference>
<evidence type="ECO:0000256" key="4">
    <source>
        <dbReference type="PROSITE-ProRule" id="PRU00723"/>
    </source>
</evidence>
<dbReference type="InterPro" id="IPR001841">
    <property type="entry name" value="Znf_RING"/>
</dbReference>
<evidence type="ECO:0000259" key="7">
    <source>
        <dbReference type="PROSITE" id="PS50103"/>
    </source>
</evidence>
<evidence type="ECO:0000313" key="9">
    <source>
        <dbReference type="Proteomes" id="UP000012073"/>
    </source>
</evidence>
<dbReference type="EMBL" id="HG001780">
    <property type="protein sequence ID" value="CDF36444.1"/>
    <property type="molecule type" value="Genomic_DNA"/>
</dbReference>
<proteinExistence type="predicted"/>
<dbReference type="Pfam" id="PF00642">
    <property type="entry name" value="zf-CCCH"/>
    <property type="match status" value="1"/>
</dbReference>
<accession>R7QEF1</accession>
<dbReference type="InterPro" id="IPR036855">
    <property type="entry name" value="Znf_CCCH_sf"/>
</dbReference>
<sequence length="256" mass="29137">MTGEGNEKRSAVILKKRSRTSSRRRVRVSTEENDDATGKQGLELVAKDRIGKRKRKEWERPHFSANGKLSEPSAIATAVREDIGGEANPHNKRKKPFGPMQAPAHIRTSVRVDYQADICKDYKETGYCGFGDSCKFLHDRSDYKAGWQLERDWAEKEKLRREKVIRGENPDEESQGNESQKDLDEDGLPFACYICRGDFKNPVVTICHHYFCEQCALDRLSKDSTCAICRKQLSGTLNVATKLVAKLKTKLRKSQQ</sequence>
<dbReference type="GeneID" id="17323973"/>
<dbReference type="PROSITE" id="PS50103">
    <property type="entry name" value="ZF_C3H1"/>
    <property type="match status" value="1"/>
</dbReference>
<dbReference type="InterPro" id="IPR000571">
    <property type="entry name" value="Znf_CCCH"/>
</dbReference>
<dbReference type="AlphaFoldDB" id="R7QEF1"/>
<dbReference type="PANTHER" id="PTHR12930">
    <property type="entry name" value="ZINC FINGER PROTEIN 183"/>
    <property type="match status" value="1"/>
</dbReference>
<dbReference type="RefSeq" id="XP_005716263.1">
    <property type="nucleotide sequence ID" value="XM_005716206.1"/>
</dbReference>
<keyword evidence="9" id="KW-1185">Reference proteome</keyword>
<evidence type="ECO:0000259" key="6">
    <source>
        <dbReference type="PROSITE" id="PS50089"/>
    </source>
</evidence>
<dbReference type="InterPro" id="IPR017907">
    <property type="entry name" value="Znf_RING_CS"/>
</dbReference>
<evidence type="ECO:0000256" key="3">
    <source>
        <dbReference type="ARBA" id="ARBA00022833"/>
    </source>
</evidence>
<organism evidence="8 9">
    <name type="scientific">Chondrus crispus</name>
    <name type="common">Carrageen Irish moss</name>
    <name type="synonym">Polymorpha crispa</name>
    <dbReference type="NCBI Taxonomy" id="2769"/>
    <lineage>
        <taxon>Eukaryota</taxon>
        <taxon>Rhodophyta</taxon>
        <taxon>Florideophyceae</taxon>
        <taxon>Rhodymeniophycidae</taxon>
        <taxon>Gigartinales</taxon>
        <taxon>Gigartinaceae</taxon>
        <taxon>Chondrus</taxon>
    </lineage>
</organism>
<evidence type="ECO:0000256" key="1">
    <source>
        <dbReference type="ARBA" id="ARBA00022723"/>
    </source>
</evidence>
<dbReference type="PANTHER" id="PTHR12930:SF0">
    <property type="entry name" value="RING FINGER PROTEIN 113B"/>
    <property type="match status" value="1"/>
</dbReference>
<evidence type="ECO:0000256" key="2">
    <source>
        <dbReference type="ARBA" id="ARBA00022771"/>
    </source>
</evidence>
<protein>
    <recommendedName>
        <fullName evidence="10">RING-type E3 ubiquitin transferase</fullName>
    </recommendedName>
</protein>
<dbReference type="GO" id="GO:0005684">
    <property type="term" value="C:U2-type spliceosomal complex"/>
    <property type="evidence" value="ECO:0007669"/>
    <property type="project" value="TreeGrafter"/>
</dbReference>
<dbReference type="STRING" id="2769.R7QEF1"/>
<dbReference type="Gramene" id="CDF36444">
    <property type="protein sequence ID" value="CDF36444"/>
    <property type="gene ID" value="CHC_T00004380001"/>
</dbReference>
<name>R7QEF1_CHOCR</name>
<gene>
    <name evidence="8" type="ORF">CHC_T00004380001</name>
</gene>
<dbReference type="CDD" id="cd16539">
    <property type="entry name" value="RING-HC_RNF113A_B"/>
    <property type="match status" value="1"/>
</dbReference>
<dbReference type="GO" id="GO:0034247">
    <property type="term" value="P:snoRNA splicing"/>
    <property type="evidence" value="ECO:0007669"/>
    <property type="project" value="TreeGrafter"/>
</dbReference>
<dbReference type="SMART" id="SM00184">
    <property type="entry name" value="RING"/>
    <property type="match status" value="1"/>
</dbReference>
<dbReference type="Gene3D" id="4.10.1000.10">
    <property type="entry name" value="Zinc finger, CCCH-type"/>
    <property type="match status" value="1"/>
</dbReference>
<feature type="domain" description="RING-type" evidence="6">
    <location>
        <begin position="192"/>
        <end position="230"/>
    </location>
</feature>
<keyword evidence="3 4" id="KW-0862">Zinc</keyword>
<evidence type="ECO:0008006" key="10">
    <source>
        <dbReference type="Google" id="ProtNLM"/>
    </source>
</evidence>
<keyword evidence="2 4" id="KW-0863">Zinc-finger</keyword>
<reference evidence="9" key="1">
    <citation type="journal article" date="2013" name="Proc. Natl. Acad. Sci. U.S.A.">
        <title>Genome structure and metabolic features in the red seaweed Chondrus crispus shed light on evolution of the Archaeplastida.</title>
        <authorList>
            <person name="Collen J."/>
            <person name="Porcel B."/>
            <person name="Carre W."/>
            <person name="Ball S.G."/>
            <person name="Chaparro C."/>
            <person name="Tonon T."/>
            <person name="Barbeyron T."/>
            <person name="Michel G."/>
            <person name="Noel B."/>
            <person name="Valentin K."/>
            <person name="Elias M."/>
            <person name="Artiguenave F."/>
            <person name="Arun A."/>
            <person name="Aury J.M."/>
            <person name="Barbosa-Neto J.F."/>
            <person name="Bothwell J.H."/>
            <person name="Bouget F.Y."/>
            <person name="Brillet L."/>
            <person name="Cabello-Hurtado F."/>
            <person name="Capella-Gutierrez S."/>
            <person name="Charrier B."/>
            <person name="Cladiere L."/>
            <person name="Cock J.M."/>
            <person name="Coelho S.M."/>
            <person name="Colleoni C."/>
            <person name="Czjzek M."/>
            <person name="Da Silva C."/>
            <person name="Delage L."/>
            <person name="Denoeud F."/>
            <person name="Deschamps P."/>
            <person name="Dittami S.M."/>
            <person name="Gabaldon T."/>
            <person name="Gachon C.M."/>
            <person name="Groisillier A."/>
            <person name="Herve C."/>
            <person name="Jabbari K."/>
            <person name="Katinka M."/>
            <person name="Kloareg B."/>
            <person name="Kowalczyk N."/>
            <person name="Labadie K."/>
            <person name="Leblanc C."/>
            <person name="Lopez P.J."/>
            <person name="McLachlan D.H."/>
            <person name="Meslet-Cladiere L."/>
            <person name="Moustafa A."/>
            <person name="Nehr Z."/>
            <person name="Nyvall Collen P."/>
            <person name="Panaud O."/>
            <person name="Partensky F."/>
            <person name="Poulain J."/>
            <person name="Rensing S.A."/>
            <person name="Rousvoal S."/>
            <person name="Samson G."/>
            <person name="Symeonidi A."/>
            <person name="Weissenbach J."/>
            <person name="Zambounis A."/>
            <person name="Wincker P."/>
            <person name="Boyen C."/>
        </authorList>
    </citation>
    <scope>NUCLEOTIDE SEQUENCE [LARGE SCALE GENOMIC DNA]</scope>
    <source>
        <strain evidence="9">cv. Stackhouse</strain>
    </source>
</reference>
<feature type="zinc finger region" description="C3H1-type" evidence="4">
    <location>
        <begin position="113"/>
        <end position="141"/>
    </location>
</feature>
<dbReference type="GO" id="GO:0008270">
    <property type="term" value="F:zinc ion binding"/>
    <property type="evidence" value="ECO:0007669"/>
    <property type="project" value="UniProtKB-KW"/>
</dbReference>
<feature type="compositionally biased region" description="Basic and acidic residues" evidence="5">
    <location>
        <begin position="1"/>
        <end position="10"/>
    </location>
</feature>
<dbReference type="SUPFAM" id="SSF57850">
    <property type="entry name" value="RING/U-box"/>
    <property type="match status" value="1"/>
</dbReference>
<dbReference type="SMART" id="SM00356">
    <property type="entry name" value="ZnF_C3H1"/>
    <property type="match status" value="1"/>
</dbReference>
<evidence type="ECO:0000313" key="8">
    <source>
        <dbReference type="EMBL" id="CDF36444.1"/>
    </source>
</evidence>
<keyword evidence="1 4" id="KW-0479">Metal-binding</keyword>
<evidence type="ECO:0000256" key="5">
    <source>
        <dbReference type="SAM" id="MobiDB-lite"/>
    </source>
</evidence>
<dbReference type="KEGG" id="ccp:CHC_T00004380001"/>
<dbReference type="PROSITE" id="PS00518">
    <property type="entry name" value="ZF_RING_1"/>
    <property type="match status" value="1"/>
</dbReference>
<feature type="region of interest" description="Disordered" evidence="5">
    <location>
        <begin position="1"/>
        <end position="74"/>
    </location>
</feature>
<dbReference type="Pfam" id="PF13920">
    <property type="entry name" value="zf-C3HC4_3"/>
    <property type="match status" value="1"/>
</dbReference>
<dbReference type="PhylomeDB" id="R7QEF1"/>
<feature type="compositionally biased region" description="Basic residues" evidence="5">
    <location>
        <begin position="14"/>
        <end position="27"/>
    </location>
</feature>
<dbReference type="Gene3D" id="3.30.40.10">
    <property type="entry name" value="Zinc/RING finger domain, C3HC4 (zinc finger)"/>
    <property type="match status" value="1"/>
</dbReference>
<dbReference type="InterPro" id="IPR013083">
    <property type="entry name" value="Znf_RING/FYVE/PHD"/>
</dbReference>